<gene>
    <name evidence="2" type="ORF">FHS42_007341</name>
</gene>
<accession>A0A7W9QIA4</accession>
<comment type="caution">
    <text evidence="2">The sequence shown here is derived from an EMBL/GenBank/DDBJ whole genome shotgun (WGS) entry which is preliminary data.</text>
</comment>
<dbReference type="Proteomes" id="UP000588098">
    <property type="component" value="Unassembled WGS sequence"/>
</dbReference>
<dbReference type="AlphaFoldDB" id="A0A7W9QIA4"/>
<evidence type="ECO:0000256" key="1">
    <source>
        <dbReference type="SAM" id="MobiDB-lite"/>
    </source>
</evidence>
<evidence type="ECO:0000313" key="3">
    <source>
        <dbReference type="Proteomes" id="UP000588098"/>
    </source>
</evidence>
<feature type="compositionally biased region" description="Polar residues" evidence="1">
    <location>
        <begin position="46"/>
        <end position="60"/>
    </location>
</feature>
<sequence>MSGTKPIAKAIGALTGPAIKSAGRTHTPHEAQTNRKASPYTAAELDSNSASRQPTASMATVASMPAPNPVSFGSGSLRTAASSGSGSGPPLRAR</sequence>
<keyword evidence="3" id="KW-1185">Reference proteome</keyword>
<dbReference type="EMBL" id="JACHJL010000037">
    <property type="protein sequence ID" value="MBB5940243.1"/>
    <property type="molecule type" value="Genomic_DNA"/>
</dbReference>
<organism evidence="2 3">
    <name type="scientific">Streptomyces zagrosensis</name>
    <dbReference type="NCBI Taxonomy" id="1042984"/>
    <lineage>
        <taxon>Bacteria</taxon>
        <taxon>Bacillati</taxon>
        <taxon>Actinomycetota</taxon>
        <taxon>Actinomycetes</taxon>
        <taxon>Kitasatosporales</taxon>
        <taxon>Streptomycetaceae</taxon>
        <taxon>Streptomyces</taxon>
    </lineage>
</organism>
<evidence type="ECO:0000313" key="2">
    <source>
        <dbReference type="EMBL" id="MBB5940243.1"/>
    </source>
</evidence>
<feature type="region of interest" description="Disordered" evidence="1">
    <location>
        <begin position="1"/>
        <end position="94"/>
    </location>
</feature>
<protein>
    <submittedName>
        <fullName evidence="2">Uncharacterized protein</fullName>
    </submittedName>
</protein>
<proteinExistence type="predicted"/>
<reference evidence="2 3" key="1">
    <citation type="submission" date="2020-08" db="EMBL/GenBank/DDBJ databases">
        <title>Genomic Encyclopedia of Type Strains, Phase III (KMG-III): the genomes of soil and plant-associated and newly described type strains.</title>
        <authorList>
            <person name="Whitman W."/>
        </authorList>
    </citation>
    <scope>NUCLEOTIDE SEQUENCE [LARGE SCALE GENOMIC DNA]</scope>
    <source>
        <strain evidence="2 3">CECT 8305</strain>
    </source>
</reference>
<name>A0A7W9QIA4_9ACTN</name>
<feature type="compositionally biased region" description="Low complexity" evidence="1">
    <location>
        <begin position="73"/>
        <end position="94"/>
    </location>
</feature>